<organism evidence="1 2">
    <name type="scientific">Araneus ventricosus</name>
    <name type="common">Orbweaver spider</name>
    <name type="synonym">Epeira ventricosa</name>
    <dbReference type="NCBI Taxonomy" id="182803"/>
    <lineage>
        <taxon>Eukaryota</taxon>
        <taxon>Metazoa</taxon>
        <taxon>Ecdysozoa</taxon>
        <taxon>Arthropoda</taxon>
        <taxon>Chelicerata</taxon>
        <taxon>Arachnida</taxon>
        <taxon>Araneae</taxon>
        <taxon>Araneomorphae</taxon>
        <taxon>Entelegynae</taxon>
        <taxon>Araneoidea</taxon>
        <taxon>Araneidae</taxon>
        <taxon>Araneus</taxon>
    </lineage>
</organism>
<evidence type="ECO:0000313" key="2">
    <source>
        <dbReference type="Proteomes" id="UP000499080"/>
    </source>
</evidence>
<dbReference type="AlphaFoldDB" id="A0A4Y2LUY6"/>
<dbReference type="EMBL" id="BGPR01006245">
    <property type="protein sequence ID" value="GBN17326.1"/>
    <property type="molecule type" value="Genomic_DNA"/>
</dbReference>
<protein>
    <submittedName>
        <fullName evidence="1">Uncharacterized protein</fullName>
    </submittedName>
</protein>
<proteinExistence type="predicted"/>
<dbReference type="Proteomes" id="UP000499080">
    <property type="component" value="Unassembled WGS sequence"/>
</dbReference>
<keyword evidence="2" id="KW-1185">Reference proteome</keyword>
<gene>
    <name evidence="1" type="ORF">AVEN_131265_1</name>
</gene>
<comment type="caution">
    <text evidence="1">The sequence shown here is derived from an EMBL/GenBank/DDBJ whole genome shotgun (WGS) entry which is preliminary data.</text>
</comment>
<reference evidence="1 2" key="1">
    <citation type="journal article" date="2019" name="Sci. Rep.">
        <title>Orb-weaving spider Araneus ventricosus genome elucidates the spidroin gene catalogue.</title>
        <authorList>
            <person name="Kono N."/>
            <person name="Nakamura H."/>
            <person name="Ohtoshi R."/>
            <person name="Moran D.A.P."/>
            <person name="Shinohara A."/>
            <person name="Yoshida Y."/>
            <person name="Fujiwara M."/>
            <person name="Mori M."/>
            <person name="Tomita M."/>
            <person name="Arakawa K."/>
        </authorList>
    </citation>
    <scope>NUCLEOTIDE SEQUENCE [LARGE SCALE GENOMIC DNA]</scope>
</reference>
<evidence type="ECO:0000313" key="1">
    <source>
        <dbReference type="EMBL" id="GBN17326.1"/>
    </source>
</evidence>
<accession>A0A4Y2LUY6</accession>
<name>A0A4Y2LUY6_ARAVE</name>
<sequence>MNLHQPSAGLDFSAHTTPRRIINIPRVINLVEGGRSSGRLWEFPSRFKRASFYSGSVIGRSNLQLVSVNRIQSIVLILSRYLNKFVWRGEKCWCIVLLNVRFVDFE</sequence>